<dbReference type="InParanoid" id="D8LM95"/>
<dbReference type="EMBL" id="FN649728">
    <property type="protein sequence ID" value="CBN77505.1"/>
    <property type="molecule type" value="Genomic_DNA"/>
</dbReference>
<keyword evidence="4" id="KW-1185">Reference proteome</keyword>
<organism evidence="3 4">
    <name type="scientific">Ectocarpus siliculosus</name>
    <name type="common">Brown alga</name>
    <name type="synonym">Conferva siliculosa</name>
    <dbReference type="NCBI Taxonomy" id="2880"/>
    <lineage>
        <taxon>Eukaryota</taxon>
        <taxon>Sar</taxon>
        <taxon>Stramenopiles</taxon>
        <taxon>Ochrophyta</taxon>
        <taxon>PX clade</taxon>
        <taxon>Phaeophyceae</taxon>
        <taxon>Ectocarpales</taxon>
        <taxon>Ectocarpaceae</taxon>
        <taxon>Ectocarpus</taxon>
    </lineage>
</organism>
<dbReference type="InterPro" id="IPR050754">
    <property type="entry name" value="FKBP4/5/8-like"/>
</dbReference>
<feature type="compositionally biased region" description="Basic and acidic residues" evidence="2">
    <location>
        <begin position="263"/>
        <end position="282"/>
    </location>
</feature>
<dbReference type="EMBL" id="FN648596">
    <property type="protein sequence ID" value="CBN77505.1"/>
    <property type="molecule type" value="Genomic_DNA"/>
</dbReference>
<feature type="region of interest" description="Disordered" evidence="2">
    <location>
        <begin position="467"/>
        <end position="514"/>
    </location>
</feature>
<reference evidence="3 4" key="1">
    <citation type="journal article" date="2010" name="Nature">
        <title>The Ectocarpus genome and the independent evolution of multicellularity in brown algae.</title>
        <authorList>
            <person name="Cock J.M."/>
            <person name="Sterck L."/>
            <person name="Rouze P."/>
            <person name="Scornet D."/>
            <person name="Allen A.E."/>
            <person name="Amoutzias G."/>
            <person name="Anthouard V."/>
            <person name="Artiguenave F."/>
            <person name="Aury J.M."/>
            <person name="Badger J.H."/>
            <person name="Beszteri B."/>
            <person name="Billiau K."/>
            <person name="Bonnet E."/>
            <person name="Bothwell J.H."/>
            <person name="Bowler C."/>
            <person name="Boyen C."/>
            <person name="Brownlee C."/>
            <person name="Carrano C.J."/>
            <person name="Charrier B."/>
            <person name="Cho G.Y."/>
            <person name="Coelho S.M."/>
            <person name="Collen J."/>
            <person name="Corre E."/>
            <person name="Da Silva C."/>
            <person name="Delage L."/>
            <person name="Delaroque N."/>
            <person name="Dittami S.M."/>
            <person name="Doulbeau S."/>
            <person name="Elias M."/>
            <person name="Farnham G."/>
            <person name="Gachon C.M."/>
            <person name="Gschloessl B."/>
            <person name="Heesch S."/>
            <person name="Jabbari K."/>
            <person name="Jubin C."/>
            <person name="Kawai H."/>
            <person name="Kimura K."/>
            <person name="Kloareg B."/>
            <person name="Kupper F.C."/>
            <person name="Lang D."/>
            <person name="Le Bail A."/>
            <person name="Leblanc C."/>
            <person name="Lerouge P."/>
            <person name="Lohr M."/>
            <person name="Lopez P.J."/>
            <person name="Martens C."/>
            <person name="Maumus F."/>
            <person name="Michel G."/>
            <person name="Miranda-Saavedra D."/>
            <person name="Morales J."/>
            <person name="Moreau H."/>
            <person name="Motomura T."/>
            <person name="Nagasato C."/>
            <person name="Napoli C.A."/>
            <person name="Nelson D.R."/>
            <person name="Nyvall-Collen P."/>
            <person name="Peters A.F."/>
            <person name="Pommier C."/>
            <person name="Potin P."/>
            <person name="Poulain J."/>
            <person name="Quesneville H."/>
            <person name="Read B."/>
            <person name="Rensing S.A."/>
            <person name="Ritter A."/>
            <person name="Rousvoal S."/>
            <person name="Samanta M."/>
            <person name="Samson G."/>
            <person name="Schroeder D.C."/>
            <person name="Segurens B."/>
            <person name="Strittmatter M."/>
            <person name="Tonon T."/>
            <person name="Tregear J.W."/>
            <person name="Valentin K."/>
            <person name="von Dassow P."/>
            <person name="Yamagishi T."/>
            <person name="Van de Peer Y."/>
            <person name="Wincker P."/>
        </authorList>
    </citation>
    <scope>NUCLEOTIDE SEQUENCE [LARGE SCALE GENOMIC DNA]</scope>
    <source>
        <strain evidence="4">Ec32 / CCAP1310/4</strain>
    </source>
</reference>
<gene>
    <name evidence="3" type="ORF">Esi_0004_0038</name>
</gene>
<dbReference type="Gene3D" id="1.25.40.10">
    <property type="entry name" value="Tetratricopeptide repeat domain"/>
    <property type="match status" value="1"/>
</dbReference>
<sequence>MSFTEMMQQAISIRTSTDANLRVDFDARPKFQQASMFATKKVLAARDLPLEERVGECTSLKLEGNEEMRNGCPDKACQLYEQALAMFWYLKNHNINWKTSEIKDEDIEEVNFWLGRGSDKSTEEIRDLNVALLLNIARAYSAQNDYTTSARACSAALTLNPCSAKALYLRGKALVAPASAGAFETDAAIRDVSRAAKLAPSDSLIKAFMAKLKTEKAKQKETDRATFAGMFGRGNICDPGGEAEASRLHAPTHGNVSAGSDALRGKPDRAAGKHDLSMEHGQADAGNATRSAGGGDPLETRRHVEERVEYLKDMARKCDEEGLEEEAEQYRERFAAIEELLSEHDRQQQERAAGHERAHVEMDWRNPSEAMLKRAREEEYDLSNPAVVSFLVKMQEMHRRKLTTQQGPEDDDDQDNWSSNVWEGAILCMSRAEVTSFLTKELGVDARPADTPLETLRLLAASRVLGRPSLGEGASSPGRQKPAANEKGSKRTVWPWQRGKAKAYSVVGYSPEER</sequence>
<feature type="region of interest" description="Disordered" evidence="2">
    <location>
        <begin position="242"/>
        <end position="298"/>
    </location>
</feature>
<evidence type="ECO:0000256" key="1">
    <source>
        <dbReference type="SAM" id="Coils"/>
    </source>
</evidence>
<dbReference type="SUPFAM" id="SSF48452">
    <property type="entry name" value="TPR-like"/>
    <property type="match status" value="1"/>
</dbReference>
<dbReference type="STRING" id="2880.D8LM95"/>
<accession>D8LM95</accession>
<name>D8LM95_ECTSI</name>
<dbReference type="PANTHER" id="PTHR46512">
    <property type="entry name" value="PEPTIDYLPROLYL ISOMERASE"/>
    <property type="match status" value="1"/>
</dbReference>
<evidence type="ECO:0000256" key="2">
    <source>
        <dbReference type="SAM" id="MobiDB-lite"/>
    </source>
</evidence>
<dbReference type="eggNOG" id="ENOG502S91S">
    <property type="taxonomic scope" value="Eukaryota"/>
</dbReference>
<protein>
    <submittedName>
        <fullName evidence="3">Uncharacterized protein</fullName>
    </submittedName>
</protein>
<dbReference type="AlphaFoldDB" id="D8LM95"/>
<dbReference type="InterPro" id="IPR011990">
    <property type="entry name" value="TPR-like_helical_dom_sf"/>
</dbReference>
<dbReference type="Proteomes" id="UP000002630">
    <property type="component" value="Linkage Group LG03"/>
</dbReference>
<keyword evidence="1" id="KW-0175">Coiled coil</keyword>
<evidence type="ECO:0000313" key="4">
    <source>
        <dbReference type="Proteomes" id="UP000002630"/>
    </source>
</evidence>
<dbReference type="OrthoDB" id="298012at2759"/>
<evidence type="ECO:0000313" key="3">
    <source>
        <dbReference type="EMBL" id="CBN77505.1"/>
    </source>
</evidence>
<proteinExistence type="predicted"/>
<feature type="coiled-coil region" evidence="1">
    <location>
        <begin position="320"/>
        <end position="347"/>
    </location>
</feature>
<dbReference type="OMA" id="QFDSWPQ"/>